<protein>
    <submittedName>
        <fullName evidence="2">Membrane protein</fullName>
    </submittedName>
</protein>
<dbReference type="AlphaFoldDB" id="A0A917JRE8"/>
<evidence type="ECO:0000256" key="1">
    <source>
        <dbReference type="SAM" id="Phobius"/>
    </source>
</evidence>
<keyword evidence="1" id="KW-0472">Membrane</keyword>
<sequence>MKLLVIVLCLLSERFLIHMSSHHRFEWFGAYATGLFNKLPEKGFRSNPWVCLAYLILPPVIVSSLLFFFLNNVAFGFASLILNILFFYYCLGPNNPFYPKRRYSNQEVTEEEVGAYLADVNGQLFAVIFWYILTGPIGVLLYRLISLSRSIKVSEPVATLLTAILDWLPAKMTSLLYLLAGNFQAGLNQFVKYFFTPPEANRLMLMNCGLQAVEKEQESQMLLPQAETLVEHALVVLLVFLALFTMVAWL</sequence>
<feature type="transmembrane region" description="Helical" evidence="1">
    <location>
        <begin position="73"/>
        <end position="91"/>
    </location>
</feature>
<gene>
    <name evidence="2" type="ORF">GCM10007966_03300</name>
</gene>
<dbReference type="GO" id="GO:0005886">
    <property type="term" value="C:plasma membrane"/>
    <property type="evidence" value="ECO:0007669"/>
    <property type="project" value="TreeGrafter"/>
</dbReference>
<dbReference type="EMBL" id="BMOB01000001">
    <property type="protein sequence ID" value="GGI77949.1"/>
    <property type="molecule type" value="Genomic_DNA"/>
</dbReference>
<dbReference type="Proteomes" id="UP000630149">
    <property type="component" value="Unassembled WGS sequence"/>
</dbReference>
<comment type="caution">
    <text evidence="2">The sequence shown here is derived from an EMBL/GenBank/DDBJ whole genome shotgun (WGS) entry which is preliminary data.</text>
</comment>
<evidence type="ECO:0000313" key="2">
    <source>
        <dbReference type="EMBL" id="GGI77949.1"/>
    </source>
</evidence>
<dbReference type="InterPro" id="IPR052966">
    <property type="entry name" value="Beta-lactamase_Reg"/>
</dbReference>
<dbReference type="RefSeq" id="WP_131775562.1">
    <property type="nucleotide sequence ID" value="NZ_BMOB01000001.1"/>
</dbReference>
<keyword evidence="1" id="KW-0812">Transmembrane</keyword>
<feature type="transmembrane region" description="Helical" evidence="1">
    <location>
        <begin position="47"/>
        <end position="68"/>
    </location>
</feature>
<dbReference type="PANTHER" id="PTHR38684">
    <property type="entry name" value="PROTEIN AMPE"/>
    <property type="match status" value="1"/>
</dbReference>
<dbReference type="GO" id="GO:0046677">
    <property type="term" value="P:response to antibiotic"/>
    <property type="evidence" value="ECO:0007669"/>
    <property type="project" value="TreeGrafter"/>
</dbReference>
<reference evidence="2" key="2">
    <citation type="submission" date="2020-09" db="EMBL/GenBank/DDBJ databases">
        <authorList>
            <person name="Sun Q."/>
            <person name="Ohkuma M."/>
        </authorList>
    </citation>
    <scope>NUCLEOTIDE SEQUENCE</scope>
    <source>
        <strain evidence="2">JCM 13919</strain>
    </source>
</reference>
<feature type="transmembrane region" description="Helical" evidence="1">
    <location>
        <begin position="157"/>
        <end position="180"/>
    </location>
</feature>
<accession>A0A917JRE8</accession>
<feature type="transmembrane region" description="Helical" evidence="1">
    <location>
        <begin position="124"/>
        <end position="145"/>
    </location>
</feature>
<proteinExistence type="predicted"/>
<organism evidence="2 3">
    <name type="scientific">Legionella impletisoli</name>
    <dbReference type="NCBI Taxonomy" id="343510"/>
    <lineage>
        <taxon>Bacteria</taxon>
        <taxon>Pseudomonadati</taxon>
        <taxon>Pseudomonadota</taxon>
        <taxon>Gammaproteobacteria</taxon>
        <taxon>Legionellales</taxon>
        <taxon>Legionellaceae</taxon>
        <taxon>Legionella</taxon>
    </lineage>
</organism>
<name>A0A917JRE8_9GAMM</name>
<reference evidence="2" key="1">
    <citation type="journal article" date="2014" name="Int. J. Syst. Evol. Microbiol.">
        <title>Complete genome sequence of Corynebacterium casei LMG S-19264T (=DSM 44701T), isolated from a smear-ripened cheese.</title>
        <authorList>
            <consortium name="US DOE Joint Genome Institute (JGI-PGF)"/>
            <person name="Walter F."/>
            <person name="Albersmeier A."/>
            <person name="Kalinowski J."/>
            <person name="Ruckert C."/>
        </authorList>
    </citation>
    <scope>NUCLEOTIDE SEQUENCE</scope>
    <source>
        <strain evidence="2">JCM 13919</strain>
    </source>
</reference>
<evidence type="ECO:0000313" key="3">
    <source>
        <dbReference type="Proteomes" id="UP000630149"/>
    </source>
</evidence>
<dbReference type="OrthoDB" id="9811967at2"/>
<keyword evidence="3" id="KW-1185">Reference proteome</keyword>
<feature type="transmembrane region" description="Helical" evidence="1">
    <location>
        <begin position="229"/>
        <end position="249"/>
    </location>
</feature>
<dbReference type="PANTHER" id="PTHR38684:SF1">
    <property type="entry name" value="PROTEIN AMPE"/>
    <property type="match status" value="1"/>
</dbReference>
<keyword evidence="1" id="KW-1133">Transmembrane helix</keyword>